<feature type="coiled-coil region" evidence="6">
    <location>
        <begin position="864"/>
        <end position="914"/>
    </location>
</feature>
<evidence type="ECO:0000256" key="2">
    <source>
        <dbReference type="ARBA" id="ARBA00022679"/>
    </source>
</evidence>
<keyword evidence="4 10" id="KW-0418">Kinase</keyword>
<dbReference type="GO" id="GO:0005524">
    <property type="term" value="F:ATP binding"/>
    <property type="evidence" value="ECO:0007669"/>
    <property type="project" value="UniProtKB-KW"/>
</dbReference>
<evidence type="ECO:0000259" key="9">
    <source>
        <dbReference type="PROSITE" id="PS51285"/>
    </source>
</evidence>
<dbReference type="EMBL" id="LDAU01000212">
    <property type="protein sequence ID" value="KRW99442.1"/>
    <property type="molecule type" value="Genomic_DNA"/>
</dbReference>
<gene>
    <name evidence="10" type="ORF">PPERSA_07927</name>
</gene>
<dbReference type="InterPro" id="IPR011009">
    <property type="entry name" value="Kinase-like_dom_sf"/>
</dbReference>
<evidence type="ECO:0000256" key="7">
    <source>
        <dbReference type="SAM" id="MobiDB-lite"/>
    </source>
</evidence>
<dbReference type="InterPro" id="IPR000961">
    <property type="entry name" value="AGC-kinase_C"/>
</dbReference>
<feature type="compositionally biased region" description="Basic and acidic residues" evidence="7">
    <location>
        <begin position="515"/>
        <end position="525"/>
    </location>
</feature>
<dbReference type="SMART" id="SM00220">
    <property type="entry name" value="S_TKc"/>
    <property type="match status" value="1"/>
</dbReference>
<evidence type="ECO:0000256" key="5">
    <source>
        <dbReference type="ARBA" id="ARBA00022840"/>
    </source>
</evidence>
<dbReference type="GO" id="GO:0004674">
    <property type="term" value="F:protein serine/threonine kinase activity"/>
    <property type="evidence" value="ECO:0007669"/>
    <property type="project" value="UniProtKB-KW"/>
</dbReference>
<dbReference type="Gene3D" id="1.10.510.10">
    <property type="entry name" value="Transferase(Phosphotransferase) domain 1"/>
    <property type="match status" value="1"/>
</dbReference>
<dbReference type="Pfam" id="PF00069">
    <property type="entry name" value="Pkinase"/>
    <property type="match status" value="1"/>
</dbReference>
<evidence type="ECO:0000256" key="3">
    <source>
        <dbReference type="ARBA" id="ARBA00022741"/>
    </source>
</evidence>
<keyword evidence="5" id="KW-0067">ATP-binding</keyword>
<protein>
    <submittedName>
        <fullName evidence="10">Protein kinase-like domain</fullName>
    </submittedName>
</protein>
<proteinExistence type="predicted"/>
<dbReference type="SUPFAM" id="SSF56112">
    <property type="entry name" value="Protein kinase-like (PK-like)"/>
    <property type="match status" value="1"/>
</dbReference>
<keyword evidence="3" id="KW-0547">Nucleotide-binding</keyword>
<comment type="caution">
    <text evidence="10">The sequence shown here is derived from an EMBL/GenBank/DDBJ whole genome shotgun (WGS) entry which is preliminary data.</text>
</comment>
<reference evidence="10 11" key="1">
    <citation type="journal article" date="2015" name="Sci. Rep.">
        <title>Genome of the facultative scuticociliatosis pathogen Pseudocohnilembus persalinus provides insight into its virulence through horizontal gene transfer.</title>
        <authorList>
            <person name="Xiong J."/>
            <person name="Wang G."/>
            <person name="Cheng J."/>
            <person name="Tian M."/>
            <person name="Pan X."/>
            <person name="Warren A."/>
            <person name="Jiang C."/>
            <person name="Yuan D."/>
            <person name="Miao W."/>
        </authorList>
    </citation>
    <scope>NUCLEOTIDE SEQUENCE [LARGE SCALE GENOMIC DNA]</scope>
    <source>
        <strain evidence="10">36N120E</strain>
    </source>
</reference>
<dbReference type="OMA" id="HINNELN"/>
<feature type="coiled-coil region" evidence="6">
    <location>
        <begin position="386"/>
        <end position="460"/>
    </location>
</feature>
<feature type="domain" description="Protein kinase" evidence="8">
    <location>
        <begin position="1"/>
        <end position="178"/>
    </location>
</feature>
<name>A0A0V0QB78_PSEPJ</name>
<dbReference type="PROSITE" id="PS51285">
    <property type="entry name" value="AGC_KINASE_CTER"/>
    <property type="match status" value="1"/>
</dbReference>
<evidence type="ECO:0000256" key="1">
    <source>
        <dbReference type="ARBA" id="ARBA00022527"/>
    </source>
</evidence>
<evidence type="ECO:0000313" key="11">
    <source>
        <dbReference type="Proteomes" id="UP000054937"/>
    </source>
</evidence>
<keyword evidence="1" id="KW-0723">Serine/threonine-protein kinase</keyword>
<accession>A0A0V0QB78</accession>
<organism evidence="10 11">
    <name type="scientific">Pseudocohnilembus persalinus</name>
    <name type="common">Ciliate</name>
    <dbReference type="NCBI Taxonomy" id="266149"/>
    <lineage>
        <taxon>Eukaryota</taxon>
        <taxon>Sar</taxon>
        <taxon>Alveolata</taxon>
        <taxon>Ciliophora</taxon>
        <taxon>Intramacronucleata</taxon>
        <taxon>Oligohymenophorea</taxon>
        <taxon>Scuticociliatia</taxon>
        <taxon>Philasterida</taxon>
        <taxon>Pseudocohnilembidae</taxon>
        <taxon>Pseudocohnilembus</taxon>
    </lineage>
</organism>
<evidence type="ECO:0000256" key="6">
    <source>
        <dbReference type="SAM" id="Coils"/>
    </source>
</evidence>
<evidence type="ECO:0000313" key="10">
    <source>
        <dbReference type="EMBL" id="KRW99442.1"/>
    </source>
</evidence>
<feature type="domain" description="AGC-kinase C-terminal" evidence="9">
    <location>
        <begin position="179"/>
        <end position="249"/>
    </location>
</feature>
<evidence type="ECO:0000259" key="8">
    <source>
        <dbReference type="PROSITE" id="PS50011"/>
    </source>
</evidence>
<dbReference type="InterPro" id="IPR000719">
    <property type="entry name" value="Prot_kinase_dom"/>
</dbReference>
<sequence>MNSEAQQKISQSKKLSDFMQICVLGQGNYGKVSDYNYKILKPENVLIDIHGYIRLADFGLSYLEFDEISLAKSICGTPEYMAPEIIKKQGYNQQVDYWSLGGILFEMITGIPPFDYRLIYRQDQKFEKIYDRILQSDLPMPRLLSTFGKDLLNKLMQKVPSKRLGYNGIQEIKDHPWFSAVDWDLLGKKKYKAPFIPKLQDEFDVNNFEIAFTSQDVQISDDEDDQYIEEYKHFEDFSYCLDDLQEQNIKNTHQQISTIGQQQNILNQQDNDSIKLPNRCIINFDFEKIDLEEKKIDLQNQNGLNNILNNNNNNNGQNNTQKQSLFKINEETIPKQQINQDKFQNEGNIIENLKQQARPMQKTEIHGLQKIHEQQQVEEEKRQFQLNSSQKKSDRIKQKLKELRQVIDNNEADYEQEQFITLDQNNLNHDFKSKTLSQIYNSTQKNQKDLENQNKNISSDFQNQYYKNPNLEQNSSLNQMSEDIQKKNALKIIGTPSKLQNFQEIYQKLSQKKSNQKEKKTEKTLEQPQLTNYFNKEGNQSQQQQKQFQWRDQQDKVQNIHRYVKEKVQNQEINVYEAKYILDELESEYQLDQCTFSPEKSIQMEKSFNLELSKISRKNFQSHLNSPENRRQQFQNNFSQFRSLSNNQSPNKLQNISKIQVSNKSPSTQNILAKQMPQNNYSLEKQNQNNSIKNQNFVQINSNSNAKINKVTQNNYKSKKQNKEQGNYFQDQLQNLQNVLNQSQKKQQTQNVKEQGFSFNTPKKFEQQSSFFQSNKSQKEKSKLDFLNDVISKSQNKNQSPLYNYQLRNNKSASRLIQIQAQQNDQIQAQSRQQSPQQYLNINKQKSYEKLEKPLLNFIHQPDKQKLQNIIMEAQKIADNIKNKFGSVTKLEQKQLQNAQNQETKQKNQNILKQQFSDINSNNKQNKWLQQEKCQNFINKDPKNFTFSPNRDQDNSIISNNNNNYNIIRNVKENENSDQKQVYFNNLSQNISPIKNNESLLQTQDLKQNQNSLITFTSAKKKKNQTNYNIQNQNSNLKQNQSHQKIHEKLYQDSIIRKSKRQLEKLDQLKKQEKNQQKQFSHSPKISDNSYDIVKNLVQQGKRSSKSPNYLQQQQKQKLKCSFRSHNCSPLRNNQQNNFQNQEQQILNGNYLNDGIQYQNQKDYYKYIVSDEKVEQDIQKCQNQKKLEKKFLEFVDQKMKDQKLAEKVMEIKNQYFEKLDKQLQNSDFKNSLIQKPNSELKSKLNSKINSLQQTGHQIELPHKFDTVFNQLQEIEYKLQRLDQQNQDLQQQYFQNGNKVQKKSKIDLIYQNLSEKMLNQNLEKLQYKAQLDQIYSQKIQNKFFDKNKKTNNQFDQQNGYLKQNDHEQQQHFQ</sequence>
<feature type="region of interest" description="Disordered" evidence="7">
    <location>
        <begin position="510"/>
        <end position="529"/>
    </location>
</feature>
<evidence type="ECO:0000256" key="4">
    <source>
        <dbReference type="ARBA" id="ARBA00022777"/>
    </source>
</evidence>
<dbReference type="Proteomes" id="UP000054937">
    <property type="component" value="Unassembled WGS sequence"/>
</dbReference>
<dbReference type="PROSITE" id="PS50011">
    <property type="entry name" value="PROTEIN_KINASE_DOM"/>
    <property type="match status" value="1"/>
</dbReference>
<keyword evidence="11" id="KW-1185">Reference proteome</keyword>
<keyword evidence="2" id="KW-0808">Transferase</keyword>
<keyword evidence="6" id="KW-0175">Coiled coil</keyword>
<dbReference type="SMART" id="SM00133">
    <property type="entry name" value="S_TK_X"/>
    <property type="match status" value="1"/>
</dbReference>
<dbReference type="PANTHER" id="PTHR24351">
    <property type="entry name" value="RIBOSOMAL PROTEIN S6 KINASE"/>
    <property type="match status" value="1"/>
</dbReference>
<dbReference type="Gene3D" id="3.30.200.20">
    <property type="entry name" value="Phosphorylase Kinase, domain 1"/>
    <property type="match status" value="1"/>
</dbReference>
<dbReference type="InParanoid" id="A0A0V0QB78"/>